<keyword evidence="5" id="KW-0297">G-protein coupled receptor</keyword>
<evidence type="ECO:0000259" key="12">
    <source>
        <dbReference type="PROSITE" id="PS50262"/>
    </source>
</evidence>
<dbReference type="InterPro" id="IPR050569">
    <property type="entry name" value="TAAR"/>
</dbReference>
<feature type="transmembrane region" description="Helical" evidence="11">
    <location>
        <begin position="32"/>
        <end position="56"/>
    </location>
</feature>
<dbReference type="FunFam" id="1.20.1070.10:FF:000030">
    <property type="entry name" value="trace amine-associated receptor 1"/>
    <property type="match status" value="1"/>
</dbReference>
<keyword evidence="10" id="KW-0807">Transducer</keyword>
<dbReference type="AlphaFoldDB" id="A0A3Q1H967"/>
<feature type="domain" description="G-protein coupled receptors family 1 profile" evidence="12">
    <location>
        <begin position="48"/>
        <end position="309"/>
    </location>
</feature>
<dbReference type="InterPro" id="IPR017452">
    <property type="entry name" value="GPCR_Rhodpsn_7TM"/>
</dbReference>
<accession>A0A3Q1H967</accession>
<reference evidence="13" key="2">
    <citation type="submission" date="2025-08" db="UniProtKB">
        <authorList>
            <consortium name="Ensembl"/>
        </authorList>
    </citation>
    <scope>IDENTIFICATION</scope>
</reference>
<dbReference type="SUPFAM" id="SSF81321">
    <property type="entry name" value="Family A G protein-coupled receptor-like"/>
    <property type="match status" value="1"/>
</dbReference>
<dbReference type="SMART" id="SM01381">
    <property type="entry name" value="7TM_GPCR_Srsx"/>
    <property type="match status" value="1"/>
</dbReference>
<dbReference type="GO" id="GO:0005886">
    <property type="term" value="C:plasma membrane"/>
    <property type="evidence" value="ECO:0007669"/>
    <property type="project" value="UniProtKB-SubCell"/>
</dbReference>
<keyword evidence="4 11" id="KW-1133">Transmembrane helix</keyword>
<dbReference type="Gene3D" id="1.20.1070.10">
    <property type="entry name" value="Rhodopsin 7-helix transmembrane proteins"/>
    <property type="match status" value="1"/>
</dbReference>
<feature type="transmembrane region" description="Helical" evidence="11">
    <location>
        <begin position="108"/>
        <end position="127"/>
    </location>
</feature>
<name>A0A3Q1H967_ANATE</name>
<gene>
    <name evidence="13" type="primary">TAAR5</name>
</gene>
<feature type="transmembrane region" description="Helical" evidence="11">
    <location>
        <begin position="257"/>
        <end position="274"/>
    </location>
</feature>
<evidence type="ECO:0000256" key="3">
    <source>
        <dbReference type="ARBA" id="ARBA00022692"/>
    </source>
</evidence>
<dbReference type="GeneTree" id="ENSGT00940000161258"/>
<dbReference type="PRINTS" id="PR00237">
    <property type="entry name" value="GPCRRHODOPSN"/>
</dbReference>
<feature type="transmembrane region" description="Helical" evidence="11">
    <location>
        <begin position="68"/>
        <end position="88"/>
    </location>
</feature>
<evidence type="ECO:0000256" key="4">
    <source>
        <dbReference type="ARBA" id="ARBA00022989"/>
    </source>
</evidence>
<evidence type="ECO:0000256" key="6">
    <source>
        <dbReference type="ARBA" id="ARBA00023136"/>
    </source>
</evidence>
<dbReference type="OrthoDB" id="5959645at2759"/>
<evidence type="ECO:0000256" key="1">
    <source>
        <dbReference type="ARBA" id="ARBA00004651"/>
    </source>
</evidence>
<organism evidence="13 14">
    <name type="scientific">Anabas testudineus</name>
    <name type="common">Climbing perch</name>
    <name type="synonym">Anthias testudineus</name>
    <dbReference type="NCBI Taxonomy" id="64144"/>
    <lineage>
        <taxon>Eukaryota</taxon>
        <taxon>Metazoa</taxon>
        <taxon>Chordata</taxon>
        <taxon>Craniata</taxon>
        <taxon>Vertebrata</taxon>
        <taxon>Euteleostomi</taxon>
        <taxon>Actinopterygii</taxon>
        <taxon>Neopterygii</taxon>
        <taxon>Teleostei</taxon>
        <taxon>Neoteleostei</taxon>
        <taxon>Acanthomorphata</taxon>
        <taxon>Anabantaria</taxon>
        <taxon>Anabantiformes</taxon>
        <taxon>Anabantoidei</taxon>
        <taxon>Anabantidae</taxon>
        <taxon>Anabas</taxon>
    </lineage>
</organism>
<protein>
    <recommendedName>
        <fullName evidence="12">G-protein coupled receptors family 1 profile domain-containing protein</fullName>
    </recommendedName>
</protein>
<keyword evidence="6 11" id="KW-0472">Membrane</keyword>
<proteinExistence type="predicted"/>
<comment type="subcellular location">
    <subcellularLocation>
        <location evidence="1">Cell membrane</location>
        <topology evidence="1">Multi-pass membrane protein</topology>
    </subcellularLocation>
</comment>
<sequence length="348" mass="39029">ILSSFCLLVKQYCFPDSNVSCVRAQFSVGTQVALYLLFAFGMLFTILGNCVVIVSIGHFKQLQNPTNVLVLSLAFADLLVGAVVMPFSTVRTIDGCWFFGEEFCLMHSSLDVFLTTLSIFHLICIAVDRQQAICSPLHYSRNITMSVAWIMVCASWSLAALYAYGLLYSKVNVVGLEDYMASINCFGSCNLLFNPLWGTLDSVICFFFPCTVMVCVYTKIFCVAKEHVRKIGDMSNCLNDREKAGLIKSSEHKAAKTLGIVLGAFIFCWMPFFINSIIDAYTGFITPTAIFDAFVWLGYFNSTLNPIIYALFYPCFKKCFYCIVTLKIFSSDSSAMNIYCHHIHLFEP</sequence>
<evidence type="ECO:0000256" key="11">
    <source>
        <dbReference type="SAM" id="Phobius"/>
    </source>
</evidence>
<reference evidence="13" key="1">
    <citation type="submission" date="2021-04" db="EMBL/GenBank/DDBJ databases">
        <authorList>
            <consortium name="Wellcome Sanger Institute Data Sharing"/>
        </authorList>
    </citation>
    <scope>NUCLEOTIDE SEQUENCE [LARGE SCALE GENOMIC DNA]</scope>
</reference>
<dbReference type="PANTHER" id="PTHR24249">
    <property type="entry name" value="HISTAMINE RECEPTOR-RELATED G-PROTEIN COUPLED RECEPTOR"/>
    <property type="match status" value="1"/>
</dbReference>
<dbReference type="PANTHER" id="PTHR24249:SF307">
    <property type="entry name" value="TRACE AMINE-ASSOCIATED RECEPTOR 5"/>
    <property type="match status" value="1"/>
</dbReference>
<keyword evidence="2" id="KW-1003">Cell membrane</keyword>
<feature type="transmembrane region" description="Helical" evidence="11">
    <location>
        <begin position="147"/>
        <end position="167"/>
    </location>
</feature>
<dbReference type="PRINTS" id="PR01830">
    <property type="entry name" value="TRACEAMINER"/>
</dbReference>
<evidence type="ECO:0000256" key="5">
    <source>
        <dbReference type="ARBA" id="ARBA00023040"/>
    </source>
</evidence>
<feature type="transmembrane region" description="Helical" evidence="11">
    <location>
        <begin position="200"/>
        <end position="224"/>
    </location>
</feature>
<evidence type="ECO:0000256" key="10">
    <source>
        <dbReference type="ARBA" id="ARBA00023224"/>
    </source>
</evidence>
<dbReference type="CDD" id="cd15055">
    <property type="entry name" value="7tmA_TAARs"/>
    <property type="match status" value="1"/>
</dbReference>
<keyword evidence="3 11" id="KW-0812">Transmembrane</keyword>
<keyword evidence="8" id="KW-0675">Receptor</keyword>
<dbReference type="InParanoid" id="A0A3Q1H967"/>
<evidence type="ECO:0000256" key="9">
    <source>
        <dbReference type="ARBA" id="ARBA00023180"/>
    </source>
</evidence>
<dbReference type="GO" id="GO:0001594">
    <property type="term" value="F:trace-amine receptor activity"/>
    <property type="evidence" value="ECO:0007669"/>
    <property type="project" value="InterPro"/>
</dbReference>
<keyword evidence="9" id="KW-0325">Glycoprotein</keyword>
<dbReference type="STRING" id="64144.ENSATEP00000004987"/>
<dbReference type="Proteomes" id="UP000265040">
    <property type="component" value="Chromosome 13"/>
</dbReference>
<dbReference type="PROSITE" id="PS50262">
    <property type="entry name" value="G_PROTEIN_RECEP_F1_2"/>
    <property type="match status" value="1"/>
</dbReference>
<evidence type="ECO:0000256" key="8">
    <source>
        <dbReference type="ARBA" id="ARBA00023170"/>
    </source>
</evidence>
<dbReference type="Pfam" id="PF00001">
    <property type="entry name" value="7tm_1"/>
    <property type="match status" value="1"/>
</dbReference>
<evidence type="ECO:0000313" key="14">
    <source>
        <dbReference type="Proteomes" id="UP000265040"/>
    </source>
</evidence>
<reference evidence="13" key="3">
    <citation type="submission" date="2025-09" db="UniProtKB">
        <authorList>
            <consortium name="Ensembl"/>
        </authorList>
    </citation>
    <scope>IDENTIFICATION</scope>
</reference>
<evidence type="ECO:0000256" key="7">
    <source>
        <dbReference type="ARBA" id="ARBA00023157"/>
    </source>
</evidence>
<dbReference type="InterPro" id="IPR000276">
    <property type="entry name" value="GPCR_Rhodpsn"/>
</dbReference>
<evidence type="ECO:0000256" key="2">
    <source>
        <dbReference type="ARBA" id="ARBA00022475"/>
    </source>
</evidence>
<evidence type="ECO:0000313" key="13">
    <source>
        <dbReference type="Ensembl" id="ENSATEP00000004987.2"/>
    </source>
</evidence>
<keyword evidence="14" id="KW-1185">Reference proteome</keyword>
<keyword evidence="7" id="KW-1015">Disulfide bond</keyword>
<dbReference type="Ensembl" id="ENSATET00000005067.2">
    <property type="protein sequence ID" value="ENSATEP00000004987.2"/>
    <property type="gene ID" value="ENSATEG00000003470.2"/>
</dbReference>
<dbReference type="InterPro" id="IPR009132">
    <property type="entry name" value="TAAR_fam"/>
</dbReference>